<reference evidence="1" key="1">
    <citation type="submission" date="2021-10" db="EMBL/GenBank/DDBJ databases">
        <title>Psilocybe cubensis genome.</title>
        <authorList>
            <person name="Mckernan K.J."/>
            <person name="Crawford S."/>
            <person name="Trippe A."/>
            <person name="Kane L.T."/>
            <person name="Mclaughlin S."/>
        </authorList>
    </citation>
    <scope>NUCLEOTIDE SEQUENCE</scope>
    <source>
        <strain evidence="1">MGC-MH-2018</strain>
    </source>
</reference>
<evidence type="ECO:0000313" key="1">
    <source>
        <dbReference type="EMBL" id="KAH9474621.1"/>
    </source>
</evidence>
<organism evidence="1 2">
    <name type="scientific">Psilocybe cubensis</name>
    <name type="common">Psychedelic mushroom</name>
    <name type="synonym">Stropharia cubensis</name>
    <dbReference type="NCBI Taxonomy" id="181762"/>
    <lineage>
        <taxon>Eukaryota</taxon>
        <taxon>Fungi</taxon>
        <taxon>Dikarya</taxon>
        <taxon>Basidiomycota</taxon>
        <taxon>Agaricomycotina</taxon>
        <taxon>Agaricomycetes</taxon>
        <taxon>Agaricomycetidae</taxon>
        <taxon>Agaricales</taxon>
        <taxon>Agaricineae</taxon>
        <taxon>Strophariaceae</taxon>
        <taxon>Psilocybe</taxon>
    </lineage>
</organism>
<dbReference type="Proteomes" id="UP000664032">
    <property type="component" value="Unassembled WGS sequence"/>
</dbReference>
<gene>
    <name evidence="1" type="ORF">JR316_0013085</name>
</gene>
<dbReference type="EMBL" id="JAFIQS020000013">
    <property type="protein sequence ID" value="KAH9474621.1"/>
    <property type="molecule type" value="Genomic_DNA"/>
</dbReference>
<keyword evidence="2" id="KW-1185">Reference proteome</keyword>
<proteinExistence type="predicted"/>
<comment type="caution">
    <text evidence="1">The sequence shown here is derived from an EMBL/GenBank/DDBJ whole genome shotgun (WGS) entry which is preliminary data.</text>
</comment>
<evidence type="ECO:0000313" key="2">
    <source>
        <dbReference type="Proteomes" id="UP000664032"/>
    </source>
</evidence>
<sequence>MTKPGHQLDANDSLSSRSSPEKAEVLDHVDENEVKRAVLKMDLTILPIMTMLYLLSFLVCPHSPVPEYTLTLHFRTARISVNIVWLRIDFKVECSHRLRRVGNARVAGLQKGLHMTDHQYQIAVTITYVPYVLSEIPANLILRKVGPNLLMPTILTFWGIIVLAQGFVTSFRGLIATRAFLGLAEGPMLPGIVLYLSGFYTREELSLRIALFFSAASLSGAFSGLLAAAIVNMHGVGNKPAWAWIFILEGIFTIIVGLAVFFLIPATPKDSRFLSDRQKKLVAERLNRDRPAIQSLDTFSIKQVLSVLVSPHVFIAAITNFMGGVNLFGLALFLPSIVNQLGFSPNHTQLLSVGPFAVGFAVTLVTAYLSDKYKARAASIIGILLLSVAGYSLSLASPGKHASYAALYLMVPGAYAIVPIISAWFANNTEPHYRRATSIALGLGLGNCGGILSTWSYPSNEGPKYRKTTIMNLVFSLVMMVLTMINALLLIRLNRQKKERRSDILAPYASQCEPDGGLRAWNALGDRHPDFKYVI</sequence>
<protein>
    <submittedName>
        <fullName evidence="1">Transporter</fullName>
    </submittedName>
</protein>
<accession>A0ACB8GG46</accession>
<name>A0ACB8GG46_PSICU</name>